<feature type="transmembrane region" description="Helical" evidence="1">
    <location>
        <begin position="23"/>
        <end position="41"/>
    </location>
</feature>
<protein>
    <submittedName>
        <fullName evidence="2">Uncharacterized protein</fullName>
    </submittedName>
</protein>
<sequence length="89" mass="9474">MRAAPFCLAGAFGAAAFRGAAAFFGSSALLFLAAVVFVVVARERGLDALFRFVAHLPSGRDYPGIQPWEGAPRRRAAFLYPIDAQLDSA</sequence>
<reference evidence="2 3" key="1">
    <citation type="submission" date="2023-01" db="EMBL/GenBank/DDBJ databases">
        <title>Minimal conservation of predation-associated metabolite biosynthetic gene clusters underscores biosynthetic potential of Myxococcota including descriptions for ten novel species: Archangium lansinium sp. nov., Myxococcus landrumus sp. nov., Nannocystis bai.</title>
        <authorList>
            <person name="Ahearne A."/>
            <person name="Stevens C."/>
            <person name="Dowd S."/>
        </authorList>
    </citation>
    <scope>NUCLEOTIDE SEQUENCE [LARGE SCALE GENOMIC DNA]</scope>
    <source>
        <strain evidence="2 3">WIWO2</strain>
    </source>
</reference>
<dbReference type="RefSeq" id="WP_272094323.1">
    <property type="nucleotide sequence ID" value="NZ_JAQNDK010000001.1"/>
</dbReference>
<comment type="caution">
    <text evidence="2">The sequence shown here is derived from an EMBL/GenBank/DDBJ whole genome shotgun (WGS) entry which is preliminary data.</text>
</comment>
<dbReference type="EMBL" id="JAQNDK010000001">
    <property type="protein sequence ID" value="MDC0677568.1"/>
    <property type="molecule type" value="Genomic_DNA"/>
</dbReference>
<evidence type="ECO:0000256" key="1">
    <source>
        <dbReference type="SAM" id="Phobius"/>
    </source>
</evidence>
<keyword evidence="1" id="KW-0472">Membrane</keyword>
<keyword evidence="1" id="KW-1133">Transmembrane helix</keyword>
<accession>A0ABT5BV07</accession>
<dbReference type="Proteomes" id="UP001217485">
    <property type="component" value="Unassembled WGS sequence"/>
</dbReference>
<keyword evidence="1" id="KW-0812">Transmembrane</keyword>
<proteinExistence type="predicted"/>
<evidence type="ECO:0000313" key="3">
    <source>
        <dbReference type="Proteomes" id="UP001217485"/>
    </source>
</evidence>
<keyword evidence="3" id="KW-1185">Reference proteome</keyword>
<name>A0ABT5BV07_9BACT</name>
<evidence type="ECO:0000313" key="2">
    <source>
        <dbReference type="EMBL" id="MDC0677568.1"/>
    </source>
</evidence>
<organism evidence="2 3">
    <name type="scientific">Sorangium atrum</name>
    <dbReference type="NCBI Taxonomy" id="2995308"/>
    <lineage>
        <taxon>Bacteria</taxon>
        <taxon>Pseudomonadati</taxon>
        <taxon>Myxococcota</taxon>
        <taxon>Polyangia</taxon>
        <taxon>Polyangiales</taxon>
        <taxon>Polyangiaceae</taxon>
        <taxon>Sorangium</taxon>
    </lineage>
</organism>
<gene>
    <name evidence="2" type="ORF">POL72_07415</name>
</gene>